<feature type="chain" id="PRO_5046464847" evidence="1">
    <location>
        <begin position="21"/>
        <end position="244"/>
    </location>
</feature>
<evidence type="ECO:0000256" key="1">
    <source>
        <dbReference type="SAM" id="SignalP"/>
    </source>
</evidence>
<dbReference type="Proteomes" id="UP000717534">
    <property type="component" value="Unassembled WGS sequence"/>
</dbReference>
<feature type="domain" description="TraK C-terminal" evidence="3">
    <location>
        <begin position="131"/>
        <end position="238"/>
    </location>
</feature>
<evidence type="ECO:0000313" key="4">
    <source>
        <dbReference type="EMBL" id="MBN4068493.1"/>
    </source>
</evidence>
<evidence type="ECO:0000259" key="2">
    <source>
        <dbReference type="Pfam" id="PF06586"/>
    </source>
</evidence>
<protein>
    <submittedName>
        <fullName evidence="4">Type-F conjugative transfer system secretin TraK</fullName>
    </submittedName>
</protein>
<dbReference type="InterPro" id="IPR055397">
    <property type="entry name" value="TraK_C"/>
</dbReference>
<comment type="caution">
    <text evidence="4">The sequence shown here is derived from an EMBL/GenBank/DDBJ whole genome shotgun (WGS) entry which is preliminary data.</text>
</comment>
<dbReference type="Pfam" id="PF06586">
    <property type="entry name" value="TraK_N"/>
    <property type="match status" value="1"/>
</dbReference>
<evidence type="ECO:0000259" key="3">
    <source>
        <dbReference type="Pfam" id="PF23536"/>
    </source>
</evidence>
<evidence type="ECO:0000313" key="5">
    <source>
        <dbReference type="Proteomes" id="UP000717534"/>
    </source>
</evidence>
<dbReference type="EMBL" id="JAFITO010000019">
    <property type="protein sequence ID" value="MBN4068493.1"/>
    <property type="molecule type" value="Genomic_DNA"/>
</dbReference>
<accession>A0ABS3AUQ6</accession>
<dbReference type="InterPro" id="IPR010563">
    <property type="entry name" value="TraK_N"/>
</dbReference>
<organism evidence="4 5">
    <name type="scientific">Desulfotalea psychrophila</name>
    <dbReference type="NCBI Taxonomy" id="84980"/>
    <lineage>
        <taxon>Bacteria</taxon>
        <taxon>Pseudomonadati</taxon>
        <taxon>Thermodesulfobacteriota</taxon>
        <taxon>Desulfobulbia</taxon>
        <taxon>Desulfobulbales</taxon>
        <taxon>Desulfocapsaceae</taxon>
        <taxon>Desulfotalea</taxon>
    </lineage>
</organism>
<reference evidence="4 5" key="1">
    <citation type="submission" date="2021-02" db="EMBL/GenBank/DDBJ databases">
        <title>Activity-based single-cell genomes from oceanic crustal fluid captures similar information to metagenomic and metatranscriptomic surveys with orders of magnitude less sampling.</title>
        <authorList>
            <person name="D'Angelo T.S."/>
            <person name="Orcutt B.N."/>
        </authorList>
    </citation>
    <scope>NUCLEOTIDE SEQUENCE [LARGE SCALE GENOMIC DNA]</scope>
    <source>
        <strain evidence="4">AH-315-G02</strain>
    </source>
</reference>
<dbReference type="Pfam" id="PF23536">
    <property type="entry name" value="TraK_C"/>
    <property type="match status" value="1"/>
</dbReference>
<gene>
    <name evidence="4" type="ORF">JYU06_03085</name>
</gene>
<keyword evidence="5" id="KW-1185">Reference proteome</keyword>
<keyword evidence="1" id="KW-0732">Signal</keyword>
<feature type="domain" description="TraK N-terminal" evidence="2">
    <location>
        <begin position="32"/>
        <end position="119"/>
    </location>
</feature>
<proteinExistence type="predicted"/>
<name>A0ABS3AUQ6_9BACT</name>
<feature type="signal peptide" evidence="1">
    <location>
        <begin position="1"/>
        <end position="20"/>
    </location>
</feature>
<sequence>MKFKLLFTASALLFATNVFADNVVTAEIPTVVELSNHDINRIVCPGSMSDLIFSQEKGMTGHFSGNNAFIKFKIEDAGGEYNYADQDSELFVVCNGSVYTLIVTPRDIPSATIRLASPQQKSFKQNIAHYKNMPLEKQALQVIREAYNENYPSSYRVINSNEAIELCPHIKTTLIQSVDVDGVGLRLKKYLITAMGTEKNDVNEKLFVSPLISDSLLAVAVIDHALSPGETSTVFIVEKKEQVR</sequence>